<dbReference type="InterPro" id="IPR011611">
    <property type="entry name" value="PfkB_dom"/>
</dbReference>
<keyword evidence="1" id="KW-0808">Transferase</keyword>
<keyword evidence="2 4" id="KW-0418">Kinase</keyword>
<evidence type="ECO:0000313" key="4">
    <source>
        <dbReference type="EMBL" id="HIR09055.1"/>
    </source>
</evidence>
<dbReference type="AlphaFoldDB" id="A0A9D1D6F0"/>
<dbReference type="InterPro" id="IPR029056">
    <property type="entry name" value="Ribokinase-like"/>
</dbReference>
<reference evidence="4" key="2">
    <citation type="journal article" date="2021" name="PeerJ">
        <title>Extensive microbial diversity within the chicken gut microbiome revealed by metagenomics and culture.</title>
        <authorList>
            <person name="Gilroy R."/>
            <person name="Ravi A."/>
            <person name="Getino M."/>
            <person name="Pursley I."/>
            <person name="Horton D.L."/>
            <person name="Alikhan N.F."/>
            <person name="Baker D."/>
            <person name="Gharbi K."/>
            <person name="Hall N."/>
            <person name="Watson M."/>
            <person name="Adriaenssens E.M."/>
            <person name="Foster-Nyarko E."/>
            <person name="Jarju S."/>
            <person name="Secka A."/>
            <person name="Antonio M."/>
            <person name="Oren A."/>
            <person name="Chaudhuri R.R."/>
            <person name="La Ragione R."/>
            <person name="Hildebrand F."/>
            <person name="Pallen M.J."/>
        </authorList>
    </citation>
    <scope>NUCLEOTIDE SEQUENCE</scope>
    <source>
        <strain evidence="4">ChiHjej9B8-7071</strain>
    </source>
</reference>
<sequence length="330" mass="36364">MKQYDFTVVGTAATVSVLHVDEMPQAGKSTAVYDENFMHFTNGGKGFNIVAGLHKLGNSVYPVLTYCDARLRPNLHRYIEETGMPSDGIKDPPEGALGTTLIIQDKHKNHMTLITGYAQRLPCCDYYGRQEMLPHFFHQSKMAILTAPLAANTEPAIRAIVESGTPLALSMCIDCNAYPPALLWEALEHAYIVFANADEMQYIVEEYGLSEISDLFRNGKTRYLVETLGAAGSRVYERTQEGVIVTQAKAVPAQTKTIETVGAGDGYLCGFLHGLIRGRSIADCARLGGSLSSFILEMEGSVSNLPTEEQLLERFAASIEWERKEHEFDA</sequence>
<dbReference type="PANTHER" id="PTHR10584:SF166">
    <property type="entry name" value="RIBOKINASE"/>
    <property type="match status" value="1"/>
</dbReference>
<name>A0A9D1D6F0_9FIRM</name>
<gene>
    <name evidence="4" type="ORF">IAA70_01480</name>
</gene>
<reference evidence="4" key="1">
    <citation type="submission" date="2020-10" db="EMBL/GenBank/DDBJ databases">
        <authorList>
            <person name="Gilroy R."/>
        </authorList>
    </citation>
    <scope>NUCLEOTIDE SEQUENCE</scope>
    <source>
        <strain evidence="4">ChiHjej9B8-7071</strain>
    </source>
</reference>
<evidence type="ECO:0000256" key="1">
    <source>
        <dbReference type="ARBA" id="ARBA00022679"/>
    </source>
</evidence>
<proteinExistence type="predicted"/>
<evidence type="ECO:0000256" key="2">
    <source>
        <dbReference type="ARBA" id="ARBA00022777"/>
    </source>
</evidence>
<dbReference type="Gene3D" id="3.40.1190.20">
    <property type="match status" value="1"/>
</dbReference>
<feature type="domain" description="Carbohydrate kinase PfkB" evidence="3">
    <location>
        <begin position="35"/>
        <end position="307"/>
    </location>
</feature>
<comment type="caution">
    <text evidence="4">The sequence shown here is derived from an EMBL/GenBank/DDBJ whole genome shotgun (WGS) entry which is preliminary data.</text>
</comment>
<dbReference type="Pfam" id="PF00294">
    <property type="entry name" value="PfkB"/>
    <property type="match status" value="1"/>
</dbReference>
<dbReference type="GO" id="GO:0016301">
    <property type="term" value="F:kinase activity"/>
    <property type="evidence" value="ECO:0007669"/>
    <property type="project" value="UniProtKB-KW"/>
</dbReference>
<dbReference type="EMBL" id="DVGD01000043">
    <property type="protein sequence ID" value="HIR09055.1"/>
    <property type="molecule type" value="Genomic_DNA"/>
</dbReference>
<evidence type="ECO:0000259" key="3">
    <source>
        <dbReference type="Pfam" id="PF00294"/>
    </source>
</evidence>
<organism evidence="4 5">
    <name type="scientific">Candidatus Avoscillospira stercoripullorum</name>
    <dbReference type="NCBI Taxonomy" id="2840709"/>
    <lineage>
        <taxon>Bacteria</taxon>
        <taxon>Bacillati</taxon>
        <taxon>Bacillota</taxon>
        <taxon>Clostridia</taxon>
        <taxon>Eubacteriales</taxon>
        <taxon>Oscillospiraceae</taxon>
        <taxon>Oscillospiraceae incertae sedis</taxon>
        <taxon>Candidatus Avoscillospira</taxon>
    </lineage>
</organism>
<dbReference type="Proteomes" id="UP000824258">
    <property type="component" value="Unassembled WGS sequence"/>
</dbReference>
<protein>
    <submittedName>
        <fullName evidence="4">Carbohydrate kinase family protein</fullName>
    </submittedName>
</protein>
<accession>A0A9D1D6F0</accession>
<dbReference type="PANTHER" id="PTHR10584">
    <property type="entry name" value="SUGAR KINASE"/>
    <property type="match status" value="1"/>
</dbReference>
<dbReference type="SUPFAM" id="SSF53613">
    <property type="entry name" value="Ribokinase-like"/>
    <property type="match status" value="1"/>
</dbReference>
<evidence type="ECO:0000313" key="5">
    <source>
        <dbReference type="Proteomes" id="UP000824258"/>
    </source>
</evidence>